<feature type="non-terminal residue" evidence="2">
    <location>
        <position position="1"/>
    </location>
</feature>
<evidence type="ECO:0000256" key="1">
    <source>
        <dbReference type="SAM" id="Phobius"/>
    </source>
</evidence>
<comment type="caution">
    <text evidence="2">The sequence shown here is derived from an EMBL/GenBank/DDBJ whole genome shotgun (WGS) entry which is preliminary data.</text>
</comment>
<organism evidence="2 3">
    <name type="scientific">Trichinella pseudospiralis</name>
    <name type="common">Parasitic roundworm</name>
    <dbReference type="NCBI Taxonomy" id="6337"/>
    <lineage>
        <taxon>Eukaryota</taxon>
        <taxon>Metazoa</taxon>
        <taxon>Ecdysozoa</taxon>
        <taxon>Nematoda</taxon>
        <taxon>Enoplea</taxon>
        <taxon>Dorylaimia</taxon>
        <taxon>Trichinellida</taxon>
        <taxon>Trichinellidae</taxon>
        <taxon>Trichinella</taxon>
    </lineage>
</organism>
<name>A0A0V0XG34_TRIPS</name>
<protein>
    <submittedName>
        <fullName evidence="2">Uncharacterized protein</fullName>
    </submittedName>
</protein>
<dbReference type="Proteomes" id="UP000054815">
    <property type="component" value="Unassembled WGS sequence"/>
</dbReference>
<keyword evidence="1" id="KW-0472">Membrane</keyword>
<reference evidence="2 3" key="1">
    <citation type="submission" date="2015-01" db="EMBL/GenBank/DDBJ databases">
        <title>Evolution of Trichinella species and genotypes.</title>
        <authorList>
            <person name="Korhonen P.K."/>
            <person name="Edoardo P."/>
            <person name="Giuseppe L.R."/>
            <person name="Gasser R.B."/>
        </authorList>
    </citation>
    <scope>NUCLEOTIDE SEQUENCE [LARGE SCALE GENOMIC DNA]</scope>
    <source>
        <strain evidence="2">ISS141</strain>
    </source>
</reference>
<evidence type="ECO:0000313" key="3">
    <source>
        <dbReference type="Proteomes" id="UP000054815"/>
    </source>
</evidence>
<keyword evidence="1" id="KW-0812">Transmembrane</keyword>
<dbReference type="EMBL" id="JYDU01000334">
    <property type="protein sequence ID" value="KRX86814.1"/>
    <property type="molecule type" value="Genomic_DNA"/>
</dbReference>
<evidence type="ECO:0000313" key="2">
    <source>
        <dbReference type="EMBL" id="KRX86814.1"/>
    </source>
</evidence>
<dbReference type="AlphaFoldDB" id="A0A0V0XG34"/>
<proteinExistence type="predicted"/>
<gene>
    <name evidence="2" type="ORF">T4E_12244</name>
</gene>
<sequence length="154" mass="18263">ATAHQVPSSVCRLLFGQQPTLFSTSFFKFSVFFQFVVVHWNVVHPRLIFFLFFYCSNYHYFFHLSWFIFFRFISGTCFIDDYYLKKHTAVQHVHYWPFFSISRALRSGYLFVSFFGLRCTAGISPPCSVQRQAETNPASVFHHHRIAAVLHQLW</sequence>
<feature type="transmembrane region" description="Helical" evidence="1">
    <location>
        <begin position="31"/>
        <end position="54"/>
    </location>
</feature>
<keyword evidence="1" id="KW-1133">Transmembrane helix</keyword>
<accession>A0A0V0XG34</accession>